<evidence type="ECO:0000256" key="1">
    <source>
        <dbReference type="ARBA" id="ARBA00022448"/>
    </source>
</evidence>
<evidence type="ECO:0000313" key="4">
    <source>
        <dbReference type="EMBL" id="TWU56055.1"/>
    </source>
</evidence>
<keyword evidence="2" id="KW-0175">Coiled coil</keyword>
<dbReference type="RefSeq" id="WP_146534124.1">
    <property type="nucleotide sequence ID" value="NZ_SJPX01000002.1"/>
</dbReference>
<dbReference type="PANTHER" id="PTHR30097">
    <property type="entry name" value="CATION EFFLUX SYSTEM PROTEIN CUSB"/>
    <property type="match status" value="1"/>
</dbReference>
<evidence type="ECO:0000256" key="2">
    <source>
        <dbReference type="SAM" id="Coils"/>
    </source>
</evidence>
<proteinExistence type="predicted"/>
<reference evidence="4 5" key="1">
    <citation type="submission" date="2019-02" db="EMBL/GenBank/DDBJ databases">
        <title>Deep-cultivation of Planctomycetes and their phenomic and genomic characterization uncovers novel biology.</title>
        <authorList>
            <person name="Wiegand S."/>
            <person name="Jogler M."/>
            <person name="Boedeker C."/>
            <person name="Pinto D."/>
            <person name="Vollmers J."/>
            <person name="Rivas-Marin E."/>
            <person name="Kohn T."/>
            <person name="Peeters S.H."/>
            <person name="Heuer A."/>
            <person name="Rast P."/>
            <person name="Oberbeckmann S."/>
            <person name="Bunk B."/>
            <person name="Jeske O."/>
            <person name="Meyerdierks A."/>
            <person name="Storesund J.E."/>
            <person name="Kallscheuer N."/>
            <person name="Luecker S."/>
            <person name="Lage O.M."/>
            <person name="Pohl T."/>
            <person name="Merkel B.J."/>
            <person name="Hornburger P."/>
            <person name="Mueller R.-W."/>
            <person name="Bruemmer F."/>
            <person name="Labrenz M."/>
            <person name="Spormann A.M."/>
            <person name="Op Den Camp H."/>
            <person name="Overmann J."/>
            <person name="Amann R."/>
            <person name="Jetten M.S.M."/>
            <person name="Mascher T."/>
            <person name="Medema M.H."/>
            <person name="Devos D.P."/>
            <person name="Kaster A.-K."/>
            <person name="Ovreas L."/>
            <person name="Rohde M."/>
            <person name="Galperin M.Y."/>
            <person name="Jogler C."/>
        </authorList>
    </citation>
    <scope>NUCLEOTIDE SEQUENCE [LARGE SCALE GENOMIC DNA]</scope>
    <source>
        <strain evidence="4 5">Poly59</strain>
    </source>
</reference>
<dbReference type="GO" id="GO:0060003">
    <property type="term" value="P:copper ion export"/>
    <property type="evidence" value="ECO:0007669"/>
    <property type="project" value="TreeGrafter"/>
</dbReference>
<dbReference type="Proteomes" id="UP000317977">
    <property type="component" value="Unassembled WGS sequence"/>
</dbReference>
<feature type="region of interest" description="Disordered" evidence="3">
    <location>
        <begin position="1"/>
        <end position="22"/>
    </location>
</feature>
<organism evidence="4 5">
    <name type="scientific">Rubripirellula reticaptiva</name>
    <dbReference type="NCBI Taxonomy" id="2528013"/>
    <lineage>
        <taxon>Bacteria</taxon>
        <taxon>Pseudomonadati</taxon>
        <taxon>Planctomycetota</taxon>
        <taxon>Planctomycetia</taxon>
        <taxon>Pirellulales</taxon>
        <taxon>Pirellulaceae</taxon>
        <taxon>Rubripirellula</taxon>
    </lineage>
</organism>
<gene>
    <name evidence="4" type="ORF">Poly59_23590</name>
</gene>
<dbReference type="PANTHER" id="PTHR30097:SF4">
    <property type="entry name" value="SLR6042 PROTEIN"/>
    <property type="match status" value="1"/>
</dbReference>
<accession>A0A5C6F4D4</accession>
<dbReference type="EMBL" id="SJPX01000002">
    <property type="protein sequence ID" value="TWU56055.1"/>
    <property type="molecule type" value="Genomic_DNA"/>
</dbReference>
<protein>
    <submittedName>
        <fullName evidence="4">HlyD family secretion protein</fullName>
    </submittedName>
</protein>
<feature type="coiled-coil region" evidence="2">
    <location>
        <begin position="454"/>
        <end position="513"/>
    </location>
</feature>
<dbReference type="GO" id="GO:0015679">
    <property type="term" value="P:plasma membrane copper ion transport"/>
    <property type="evidence" value="ECO:0007669"/>
    <property type="project" value="TreeGrafter"/>
</dbReference>
<evidence type="ECO:0000256" key="3">
    <source>
        <dbReference type="SAM" id="MobiDB-lite"/>
    </source>
</evidence>
<dbReference type="AlphaFoldDB" id="A0A5C6F4D4"/>
<dbReference type="OrthoDB" id="248877at2"/>
<dbReference type="Gene3D" id="2.40.50.100">
    <property type="match status" value="1"/>
</dbReference>
<sequence>MSPATTNEPFVFRPSANQPAGTSDIVVDTRREISEIVREVAAAVRSDRSRAEFLALLADRTLRAMAAEGVVIWQRNPDAKRITYRCVHRLGRVTDRTLPDESAGAHQRLLVEIGHDGSPVVVPPTPGAADSDVPANPSDVPVALAPIDCDSTAAGADMILEVFLESGGGVATQRGYLRFVAQMADLAGEFLRADQLRVLRRRQSMASTIDQLTTRIHQILDSAKLNELIVDSAADAFGFDRVGLVRIDGTLSRTKATLIAVSHVHTIDQKSPAAQQLRHAAETKLAADGCQWLDGSADPDAEPKQDSLIVRAVASSRPDANKESSFRLIGLQTADTPAISSESRDQWLRLVVHAGLAIANLETSTSSSWFSVARMIRGEGSASPLRKALKCGAAVATVLVAGMIPVPLTVDAPAIVRPAESQVVCAPRDAVVDSISVTHGDTVTAGQTLLTMSDERLEEQLEVLRSSLRELGEKRARLTEAMMDASSSQLDRAKQTQDERMLVTEEIQSVNDQLNVLLRTQQNLVIRADRDGIVDAWQVESRLQSRPVRRGDGLMRVIASDSAWLVEAHVPQNRIAHLNDPVAHVSFDADPGQVFGAELLQIGPAVISASDPAPATAALLKLGGQEWESSIGRGLQAGHRHSDPSGAPARVMFRCGNRPAAYVAFQDLIHWVSSTTSLYFARETSHSDTDNARD</sequence>
<dbReference type="InterPro" id="IPR051909">
    <property type="entry name" value="MFP_Cation_Efflux"/>
</dbReference>
<keyword evidence="5" id="KW-1185">Reference proteome</keyword>
<keyword evidence="1" id="KW-0813">Transport</keyword>
<dbReference type="GO" id="GO:0030313">
    <property type="term" value="C:cell envelope"/>
    <property type="evidence" value="ECO:0007669"/>
    <property type="project" value="TreeGrafter"/>
</dbReference>
<name>A0A5C6F4D4_9BACT</name>
<comment type="caution">
    <text evidence="4">The sequence shown here is derived from an EMBL/GenBank/DDBJ whole genome shotgun (WGS) entry which is preliminary data.</text>
</comment>
<evidence type="ECO:0000313" key="5">
    <source>
        <dbReference type="Proteomes" id="UP000317977"/>
    </source>
</evidence>